<dbReference type="EMBL" id="VIWP01000003">
    <property type="protein sequence ID" value="TWF54200.1"/>
    <property type="molecule type" value="Genomic_DNA"/>
</dbReference>
<keyword evidence="8 12" id="KW-0472">Membrane</keyword>
<dbReference type="PANTHER" id="PTHR28259">
    <property type="entry name" value="FLUORIDE EXPORT PROTEIN 1-RELATED"/>
    <property type="match status" value="1"/>
</dbReference>
<evidence type="ECO:0000256" key="1">
    <source>
        <dbReference type="ARBA" id="ARBA00004651"/>
    </source>
</evidence>
<keyword evidence="12" id="KW-0479">Metal-binding</keyword>
<name>A0A561QUZ5_9HYPH</name>
<evidence type="ECO:0000256" key="5">
    <source>
        <dbReference type="ARBA" id="ARBA00022989"/>
    </source>
</evidence>
<sequence length="125" mass="13312">MTNVVLVAVGGAIGSVFRYLVGVWAVRLFGPSFPWGTFAVNVIGSFFIGLMVEMIARRFNASAEMRVFIVTGIIGGFTTWSSFTLDTMVLLERGAALPAFAYLAGSLVISFAAIFAGLALGRAMF</sequence>
<dbReference type="NCBIfam" id="NF010791">
    <property type="entry name" value="PRK14195.1"/>
    <property type="match status" value="1"/>
</dbReference>
<comment type="similarity">
    <text evidence="10 12">Belongs to the fluoride channel Fluc/FEX (TC 1.A.43) family.</text>
</comment>
<evidence type="ECO:0000256" key="10">
    <source>
        <dbReference type="ARBA" id="ARBA00035120"/>
    </source>
</evidence>
<dbReference type="GO" id="GO:0046872">
    <property type="term" value="F:metal ion binding"/>
    <property type="evidence" value="ECO:0007669"/>
    <property type="project" value="UniProtKB-KW"/>
</dbReference>
<reference evidence="13 14" key="1">
    <citation type="submission" date="2019-06" db="EMBL/GenBank/DDBJ databases">
        <title>Sorghum-associated microbial communities from plants grown in Nebraska, USA.</title>
        <authorList>
            <person name="Schachtman D."/>
        </authorList>
    </citation>
    <scope>NUCLEOTIDE SEQUENCE [LARGE SCALE GENOMIC DNA]</scope>
    <source>
        <strain evidence="13 14">1225</strain>
    </source>
</reference>
<dbReference type="OrthoDB" id="9806299at2"/>
<dbReference type="Pfam" id="PF02537">
    <property type="entry name" value="CRCB"/>
    <property type="match status" value="1"/>
</dbReference>
<protein>
    <recommendedName>
        <fullName evidence="12">Fluoride-specific ion channel FluC</fullName>
    </recommendedName>
</protein>
<feature type="transmembrane region" description="Helical" evidence="12">
    <location>
        <begin position="35"/>
        <end position="55"/>
    </location>
</feature>
<keyword evidence="6 12" id="KW-0915">Sodium</keyword>
<keyword evidence="12" id="KW-0813">Transport</keyword>
<comment type="caution">
    <text evidence="13">The sequence shown here is derived from an EMBL/GenBank/DDBJ whole genome shotgun (WGS) entry which is preliminary data.</text>
</comment>
<keyword evidence="5 12" id="KW-1133">Transmembrane helix</keyword>
<dbReference type="NCBIfam" id="TIGR00494">
    <property type="entry name" value="crcB"/>
    <property type="match status" value="1"/>
</dbReference>
<keyword evidence="4 12" id="KW-0812">Transmembrane</keyword>
<comment type="function">
    <text evidence="12">Fluoride-specific ion channel. Important for reducing fluoride concentration in the cell, thus reducing its toxicity.</text>
</comment>
<evidence type="ECO:0000256" key="7">
    <source>
        <dbReference type="ARBA" id="ARBA00023065"/>
    </source>
</evidence>
<keyword evidence="14" id="KW-1185">Reference proteome</keyword>
<dbReference type="HAMAP" id="MF_00454">
    <property type="entry name" value="FluC"/>
    <property type="match status" value="1"/>
</dbReference>
<keyword evidence="2 12" id="KW-1003">Cell membrane</keyword>
<keyword evidence="9 12" id="KW-0407">Ion channel</keyword>
<evidence type="ECO:0000313" key="13">
    <source>
        <dbReference type="EMBL" id="TWF54200.1"/>
    </source>
</evidence>
<dbReference type="RefSeq" id="WP_145636212.1">
    <property type="nucleotide sequence ID" value="NZ_VIWP01000003.1"/>
</dbReference>
<proteinExistence type="inferred from homology"/>
<gene>
    <name evidence="12" type="primary">fluC</name>
    <name evidence="12" type="synonym">crcB</name>
    <name evidence="13" type="ORF">FHW37_10361</name>
</gene>
<comment type="catalytic activity">
    <reaction evidence="11">
        <text>fluoride(in) = fluoride(out)</text>
        <dbReference type="Rhea" id="RHEA:76159"/>
        <dbReference type="ChEBI" id="CHEBI:17051"/>
    </reaction>
    <physiologicalReaction direction="left-to-right" evidence="11">
        <dbReference type="Rhea" id="RHEA:76160"/>
    </physiologicalReaction>
</comment>
<evidence type="ECO:0000256" key="3">
    <source>
        <dbReference type="ARBA" id="ARBA00022519"/>
    </source>
</evidence>
<accession>A0A561QUZ5</accession>
<evidence type="ECO:0000313" key="14">
    <source>
        <dbReference type="Proteomes" id="UP000320653"/>
    </source>
</evidence>
<dbReference type="GO" id="GO:0140114">
    <property type="term" value="P:cellular detoxification of fluoride"/>
    <property type="evidence" value="ECO:0007669"/>
    <property type="project" value="UniProtKB-UniRule"/>
</dbReference>
<keyword evidence="3" id="KW-0997">Cell inner membrane</keyword>
<dbReference type="InterPro" id="IPR003691">
    <property type="entry name" value="FluC"/>
</dbReference>
<dbReference type="GO" id="GO:0005886">
    <property type="term" value="C:plasma membrane"/>
    <property type="evidence" value="ECO:0007669"/>
    <property type="project" value="UniProtKB-SubCell"/>
</dbReference>
<evidence type="ECO:0000256" key="2">
    <source>
        <dbReference type="ARBA" id="ARBA00022475"/>
    </source>
</evidence>
<dbReference type="AlphaFoldDB" id="A0A561QUZ5"/>
<evidence type="ECO:0000256" key="12">
    <source>
        <dbReference type="HAMAP-Rule" id="MF_00454"/>
    </source>
</evidence>
<comment type="subcellular location">
    <subcellularLocation>
        <location evidence="1 12">Cell membrane</location>
        <topology evidence="1 12">Multi-pass membrane protein</topology>
    </subcellularLocation>
</comment>
<evidence type="ECO:0000256" key="4">
    <source>
        <dbReference type="ARBA" id="ARBA00022692"/>
    </source>
</evidence>
<dbReference type="Proteomes" id="UP000320653">
    <property type="component" value="Unassembled WGS sequence"/>
</dbReference>
<feature type="transmembrane region" description="Helical" evidence="12">
    <location>
        <begin position="67"/>
        <end position="85"/>
    </location>
</feature>
<comment type="activity regulation">
    <text evidence="12">Na(+) is not transported, but it plays an essential structural role and its presence is essential for fluoride channel function.</text>
</comment>
<evidence type="ECO:0000256" key="11">
    <source>
        <dbReference type="ARBA" id="ARBA00035585"/>
    </source>
</evidence>
<feature type="binding site" evidence="12">
    <location>
        <position position="78"/>
    </location>
    <ligand>
        <name>Na(+)</name>
        <dbReference type="ChEBI" id="CHEBI:29101"/>
        <note>structural</note>
    </ligand>
</feature>
<organism evidence="13 14">
    <name type="scientific">Neorhizobium alkalisoli</name>
    <dbReference type="NCBI Taxonomy" id="528178"/>
    <lineage>
        <taxon>Bacteria</taxon>
        <taxon>Pseudomonadati</taxon>
        <taxon>Pseudomonadota</taxon>
        <taxon>Alphaproteobacteria</taxon>
        <taxon>Hyphomicrobiales</taxon>
        <taxon>Rhizobiaceae</taxon>
        <taxon>Rhizobium/Agrobacterium group</taxon>
        <taxon>Neorhizobium</taxon>
    </lineage>
</organism>
<keyword evidence="7 12" id="KW-0406">Ion transport</keyword>
<evidence type="ECO:0000256" key="9">
    <source>
        <dbReference type="ARBA" id="ARBA00023303"/>
    </source>
</evidence>
<evidence type="ECO:0000256" key="8">
    <source>
        <dbReference type="ARBA" id="ARBA00023136"/>
    </source>
</evidence>
<dbReference type="PANTHER" id="PTHR28259:SF1">
    <property type="entry name" value="FLUORIDE EXPORT PROTEIN 1-RELATED"/>
    <property type="match status" value="1"/>
</dbReference>
<feature type="binding site" evidence="12">
    <location>
        <position position="75"/>
    </location>
    <ligand>
        <name>Na(+)</name>
        <dbReference type="ChEBI" id="CHEBI:29101"/>
        <note>structural</note>
    </ligand>
</feature>
<dbReference type="GO" id="GO:0062054">
    <property type="term" value="F:fluoride channel activity"/>
    <property type="evidence" value="ECO:0007669"/>
    <property type="project" value="UniProtKB-UniRule"/>
</dbReference>
<feature type="transmembrane region" description="Helical" evidence="12">
    <location>
        <begin position="97"/>
        <end position="120"/>
    </location>
</feature>
<evidence type="ECO:0000256" key="6">
    <source>
        <dbReference type="ARBA" id="ARBA00023053"/>
    </source>
</evidence>